<gene>
    <name evidence="2" type="ORF">DENIS_0711</name>
</gene>
<dbReference type="RefSeq" id="WP_124327254.1">
    <property type="nucleotide sequence ID" value="NZ_BEXT01000001.1"/>
</dbReference>
<comment type="caution">
    <text evidence="2">The sequence shown here is derived from an EMBL/GenBank/DDBJ whole genome shotgun (WGS) entry which is preliminary data.</text>
</comment>
<reference evidence="3" key="2">
    <citation type="submission" date="2019-01" db="EMBL/GenBank/DDBJ databases">
        <title>Genome sequence of Desulfonema ishimotonii strain Tokyo 01.</title>
        <authorList>
            <person name="Fukui M."/>
        </authorList>
    </citation>
    <scope>NUCLEOTIDE SEQUENCE [LARGE SCALE GENOMIC DNA]</scope>
    <source>
        <strain evidence="3">Tokyo 01</strain>
    </source>
</reference>
<accession>A0A401FS47</accession>
<dbReference type="InterPro" id="IPR007505">
    <property type="entry name" value="PDDEXK_7"/>
</dbReference>
<dbReference type="Pfam" id="PF04411">
    <property type="entry name" value="PDDEXK_7"/>
    <property type="match status" value="1"/>
</dbReference>
<dbReference type="AlphaFoldDB" id="A0A401FS47"/>
<dbReference type="Proteomes" id="UP000288096">
    <property type="component" value="Unassembled WGS sequence"/>
</dbReference>
<evidence type="ECO:0000259" key="1">
    <source>
        <dbReference type="Pfam" id="PF09823"/>
    </source>
</evidence>
<proteinExistence type="predicted"/>
<evidence type="ECO:0000313" key="3">
    <source>
        <dbReference type="Proteomes" id="UP000288096"/>
    </source>
</evidence>
<dbReference type="InterPro" id="IPR018633">
    <property type="entry name" value="DUF2357"/>
</dbReference>
<sequence length="601" mass="69689">MKFIVYRNNRRLPPVELSQAVRSPHTFREVFKELDWIGFELEDARPDAEFTLFIGDNPVRQPPKIYRNTLVWPSDRYFANSFGRIRLRLRIRLRGGEPQEIFAGDLSCYSSKFTVDQYRKMLADISGIARGLIFDVVSNSCVIFGWGETSMVHEMSGLEEYAALERLILRFEAILDRISQMPDTAIEVRQTRQRCYGYENFSQRAISRMTASGFHPGNPNMPKPFPCEVRKKFISYDTWENRQIAGFCNIISSRLDSVMNSAREQKRKIRETRGWRKMAPRGQVSLWNLEDRPRIEQLDKSVDACHTLRERIDNYPKRFKFLEGLSPAELNLRPTPRFLRDLFYSHAYAVMTDFINSNGVLFDRKAFEHRVKDTAKLYEYWVYLLLYKYLSGRLGLRADHRRTLFPPRTDEDNIFVLNIESGSTAVFHTETDLRILLHYEPTFFPLPEARERKSRFYRSGLMENSLSLQPDIIIEAVTGPEKAPVSEYALVIDCKYSAKISGHHWYDVGKYQFQLFESIGHTNIARQLWLFYPGPHEGWKTNFPDPNPEHLISDSGAVAGEVSIAPLPGESGSQTVETLFDQLDKSVGAILRALLRSSGRR</sequence>
<dbReference type="EMBL" id="BEXT01000001">
    <property type="protein sequence ID" value="GBC59770.1"/>
    <property type="molecule type" value="Genomic_DNA"/>
</dbReference>
<name>A0A401FS47_9BACT</name>
<dbReference type="Pfam" id="PF09823">
    <property type="entry name" value="DUF2357"/>
    <property type="match status" value="1"/>
</dbReference>
<protein>
    <recommendedName>
        <fullName evidence="1">DUF2357 domain-containing protein</fullName>
    </recommendedName>
</protein>
<organism evidence="2 3">
    <name type="scientific">Desulfonema ishimotonii</name>
    <dbReference type="NCBI Taxonomy" id="45657"/>
    <lineage>
        <taxon>Bacteria</taxon>
        <taxon>Pseudomonadati</taxon>
        <taxon>Thermodesulfobacteriota</taxon>
        <taxon>Desulfobacteria</taxon>
        <taxon>Desulfobacterales</taxon>
        <taxon>Desulfococcaceae</taxon>
        <taxon>Desulfonema</taxon>
    </lineage>
</organism>
<keyword evidence="3" id="KW-1185">Reference proteome</keyword>
<feature type="domain" description="DUF2357" evidence="1">
    <location>
        <begin position="110"/>
        <end position="270"/>
    </location>
</feature>
<evidence type="ECO:0000313" key="2">
    <source>
        <dbReference type="EMBL" id="GBC59770.1"/>
    </source>
</evidence>
<reference evidence="3" key="1">
    <citation type="submission" date="2017-11" db="EMBL/GenBank/DDBJ databases">
        <authorList>
            <person name="Watanabe M."/>
            <person name="Kojima H."/>
        </authorList>
    </citation>
    <scope>NUCLEOTIDE SEQUENCE [LARGE SCALE GENOMIC DNA]</scope>
    <source>
        <strain evidence="3">Tokyo 01</strain>
    </source>
</reference>
<dbReference type="OrthoDB" id="11970at2"/>